<evidence type="ECO:0008006" key="4">
    <source>
        <dbReference type="Google" id="ProtNLM"/>
    </source>
</evidence>
<evidence type="ECO:0000313" key="2">
    <source>
        <dbReference type="EMBL" id="KAL1278239.1"/>
    </source>
</evidence>
<feature type="compositionally biased region" description="Pro residues" evidence="1">
    <location>
        <begin position="42"/>
        <end position="51"/>
    </location>
</feature>
<name>A0ABR3NMW7_9TELE</name>
<dbReference type="EMBL" id="JAYMGO010000003">
    <property type="protein sequence ID" value="KAL1278239.1"/>
    <property type="molecule type" value="Genomic_DNA"/>
</dbReference>
<evidence type="ECO:0000313" key="3">
    <source>
        <dbReference type="Proteomes" id="UP001558613"/>
    </source>
</evidence>
<dbReference type="Gene3D" id="3.30.70.1820">
    <property type="entry name" value="L1 transposable element, RRM domain"/>
    <property type="match status" value="1"/>
</dbReference>
<gene>
    <name evidence="2" type="ORF">QQF64_024912</name>
</gene>
<dbReference type="Proteomes" id="UP001558613">
    <property type="component" value="Unassembled WGS sequence"/>
</dbReference>
<feature type="region of interest" description="Disordered" evidence="1">
    <location>
        <begin position="1"/>
        <end position="55"/>
    </location>
</feature>
<keyword evidence="3" id="KW-1185">Reference proteome</keyword>
<accession>A0ABR3NMW7</accession>
<sequence length="269" mass="30865">MPKSAQKRTIDSAKSDSRANDDHDYENNSIQDMHVAEEDDFPPLPLTPSKPPVAKKPVFTKIQTGNKSNSDEIISTLANLINTRSDALESMVQSACAEIKELKSKMLYMEKRIDRGEQTTRLCMDRVTDLERYGRRWNLRLHGLPETPKEKVREEVIRVCQEVLPHDAAKLPEVIDVVHRLGTRRANETRPRATIIRFTARRFRDAIWKAAKSSEFLRNQGMQFKEDLTKEDRDSRQKLWPLVKKARDDGKSAYFVGGRGFIKGTEITG</sequence>
<protein>
    <recommendedName>
        <fullName evidence="4">L1 transposable element RRM domain-containing protein</fullName>
    </recommendedName>
</protein>
<dbReference type="InterPro" id="IPR004244">
    <property type="entry name" value="Transposase_22"/>
</dbReference>
<comment type="caution">
    <text evidence="2">The sequence shown here is derived from an EMBL/GenBank/DDBJ whole genome shotgun (WGS) entry which is preliminary data.</text>
</comment>
<organism evidence="2 3">
    <name type="scientific">Cirrhinus molitorella</name>
    <name type="common">mud carp</name>
    <dbReference type="NCBI Taxonomy" id="172907"/>
    <lineage>
        <taxon>Eukaryota</taxon>
        <taxon>Metazoa</taxon>
        <taxon>Chordata</taxon>
        <taxon>Craniata</taxon>
        <taxon>Vertebrata</taxon>
        <taxon>Euteleostomi</taxon>
        <taxon>Actinopterygii</taxon>
        <taxon>Neopterygii</taxon>
        <taxon>Teleostei</taxon>
        <taxon>Ostariophysi</taxon>
        <taxon>Cypriniformes</taxon>
        <taxon>Cyprinidae</taxon>
        <taxon>Labeoninae</taxon>
        <taxon>Labeonini</taxon>
        <taxon>Cirrhinus</taxon>
    </lineage>
</organism>
<reference evidence="2 3" key="1">
    <citation type="submission" date="2023-09" db="EMBL/GenBank/DDBJ databases">
        <authorList>
            <person name="Wang M."/>
        </authorList>
    </citation>
    <scope>NUCLEOTIDE SEQUENCE [LARGE SCALE GENOMIC DNA]</scope>
    <source>
        <strain evidence="2">GT-2023</strain>
        <tissue evidence="2">Liver</tissue>
    </source>
</reference>
<dbReference type="PANTHER" id="PTHR11505">
    <property type="entry name" value="L1 TRANSPOSABLE ELEMENT-RELATED"/>
    <property type="match status" value="1"/>
</dbReference>
<feature type="compositionally biased region" description="Basic and acidic residues" evidence="1">
    <location>
        <begin position="8"/>
        <end position="26"/>
    </location>
</feature>
<evidence type="ECO:0000256" key="1">
    <source>
        <dbReference type="SAM" id="MobiDB-lite"/>
    </source>
</evidence>
<proteinExistence type="predicted"/>